<keyword evidence="1" id="KW-0732">Signal</keyword>
<dbReference type="KEGG" id="oar:OA238_c26850"/>
<reference evidence="2 3" key="1">
    <citation type="journal article" date="2013" name="PLoS ONE">
        <title>Poles Apart: Arctic and Antarctic Octadecabacter strains Share High Genome Plasticity and a New Type of Xanthorhodopsin.</title>
        <authorList>
            <person name="Vollmers J."/>
            <person name="Voget S."/>
            <person name="Dietrich S."/>
            <person name="Gollnow K."/>
            <person name="Smits M."/>
            <person name="Meyer K."/>
            <person name="Brinkhoff T."/>
            <person name="Simon M."/>
            <person name="Daniel R."/>
        </authorList>
    </citation>
    <scope>NUCLEOTIDE SEQUENCE [LARGE SCALE GENOMIC DNA]</scope>
    <source>
        <strain evidence="2 3">238</strain>
    </source>
</reference>
<dbReference type="AlphaFoldDB" id="M9RLU0"/>
<dbReference type="eggNOG" id="ENOG5033M4X">
    <property type="taxonomic scope" value="Bacteria"/>
</dbReference>
<feature type="chain" id="PRO_5004102343" evidence="1">
    <location>
        <begin position="23"/>
        <end position="151"/>
    </location>
</feature>
<sequence length="151" mass="16329">MKMRFAQLILIIPMVLGSNLSAQTDAFCDQLQSLMVQAGDGVTTSFHLSSRTLAQVDCAPSRGLGGTVSLHCAWPFKYRSMQSLDAFESLLGQVAACANPIAADTSSVNHPNSYDLRQFSSGVGVISVPLKDKGALNQTYVFLRVERPFMP</sequence>
<evidence type="ECO:0000313" key="2">
    <source>
        <dbReference type="EMBL" id="AGI72723.1"/>
    </source>
</evidence>
<dbReference type="STRING" id="391616.OA238_c26850"/>
<dbReference type="Proteomes" id="UP000004688">
    <property type="component" value="Chromosome"/>
</dbReference>
<gene>
    <name evidence="2" type="ORF">OA238_c26850</name>
</gene>
<dbReference type="HOGENOM" id="CLU_1757438_0_0_5"/>
<proteinExistence type="predicted"/>
<dbReference type="EMBL" id="CP003742">
    <property type="protein sequence ID" value="AGI72723.1"/>
    <property type="molecule type" value="Genomic_DNA"/>
</dbReference>
<protein>
    <submittedName>
        <fullName evidence="2">Uncharacterized protein</fullName>
    </submittedName>
</protein>
<evidence type="ECO:0000256" key="1">
    <source>
        <dbReference type="SAM" id="SignalP"/>
    </source>
</evidence>
<evidence type="ECO:0000313" key="3">
    <source>
        <dbReference type="Proteomes" id="UP000004688"/>
    </source>
</evidence>
<name>M9RLU0_9RHOB</name>
<accession>M9RLU0</accession>
<keyword evidence="3" id="KW-1185">Reference proteome</keyword>
<feature type="signal peptide" evidence="1">
    <location>
        <begin position="1"/>
        <end position="22"/>
    </location>
</feature>
<organism evidence="2 3">
    <name type="scientific">Octadecabacter arcticus 238</name>
    <dbReference type="NCBI Taxonomy" id="391616"/>
    <lineage>
        <taxon>Bacteria</taxon>
        <taxon>Pseudomonadati</taxon>
        <taxon>Pseudomonadota</taxon>
        <taxon>Alphaproteobacteria</taxon>
        <taxon>Rhodobacterales</taxon>
        <taxon>Roseobacteraceae</taxon>
        <taxon>Octadecabacter</taxon>
    </lineage>
</organism>